<gene>
    <name evidence="1" type="ORF">NCTC11413_01293</name>
</gene>
<dbReference type="EMBL" id="UGGZ01000001">
    <property type="protein sequence ID" value="STO38167.1"/>
    <property type="molecule type" value="Genomic_DNA"/>
</dbReference>
<name>A0A377H7S3_9PAST</name>
<evidence type="ECO:0000313" key="1">
    <source>
        <dbReference type="EMBL" id="STO38167.1"/>
    </source>
</evidence>
<dbReference type="RefSeq" id="WP_018346160.1">
    <property type="nucleotide sequence ID" value="NZ_JARTCE010000011.1"/>
</dbReference>
<accession>A0A377H7S3</accession>
<protein>
    <submittedName>
        <fullName evidence="1">Uncharacterized protein</fullName>
    </submittedName>
</protein>
<reference evidence="1 2" key="1">
    <citation type="submission" date="2018-06" db="EMBL/GenBank/DDBJ databases">
        <authorList>
            <consortium name="Pathogen Informatics"/>
            <person name="Doyle S."/>
        </authorList>
    </citation>
    <scope>NUCLEOTIDE SEQUENCE [LARGE SCALE GENOMIC DNA]</scope>
    <source>
        <strain evidence="1 2">NCTC11413</strain>
    </source>
</reference>
<proteinExistence type="predicted"/>
<dbReference type="GeneID" id="77264772"/>
<dbReference type="AlphaFoldDB" id="A0A377H7S3"/>
<evidence type="ECO:0000313" key="2">
    <source>
        <dbReference type="Proteomes" id="UP000254232"/>
    </source>
</evidence>
<sequence>MNKQQADETALRLTEIIINAHHAYMLPQSDNYEQIADDVVSLIEAISERLQRSKLS</sequence>
<dbReference type="Proteomes" id="UP000254232">
    <property type="component" value="Unassembled WGS sequence"/>
</dbReference>
<organism evidence="1 2">
    <name type="scientific">Gallibacterium anatis</name>
    <dbReference type="NCBI Taxonomy" id="750"/>
    <lineage>
        <taxon>Bacteria</taxon>
        <taxon>Pseudomonadati</taxon>
        <taxon>Pseudomonadota</taxon>
        <taxon>Gammaproteobacteria</taxon>
        <taxon>Pasteurellales</taxon>
        <taxon>Pasteurellaceae</taxon>
        <taxon>Gallibacterium</taxon>
    </lineage>
</organism>